<dbReference type="Pfam" id="PF00849">
    <property type="entry name" value="PseudoU_synth_2"/>
    <property type="match status" value="1"/>
</dbReference>
<dbReference type="GO" id="GO:0006396">
    <property type="term" value="P:RNA processing"/>
    <property type="evidence" value="ECO:0007669"/>
    <property type="project" value="UniProtKB-ARBA"/>
</dbReference>
<dbReference type="GO" id="GO:0140098">
    <property type="term" value="F:catalytic activity, acting on RNA"/>
    <property type="evidence" value="ECO:0007669"/>
    <property type="project" value="UniProtKB-ARBA"/>
</dbReference>
<organism evidence="7 8">
    <name type="scientific">Paenibacillus darwinianus</name>
    <dbReference type="NCBI Taxonomy" id="1380763"/>
    <lineage>
        <taxon>Bacteria</taxon>
        <taxon>Bacillati</taxon>
        <taxon>Bacillota</taxon>
        <taxon>Bacilli</taxon>
        <taxon>Bacillales</taxon>
        <taxon>Paenibacillaceae</taxon>
        <taxon>Paenibacillus</taxon>
    </lineage>
</organism>
<feature type="domain" description="Pseudouridine synthase RsuA/RluA-like" evidence="6">
    <location>
        <begin position="20"/>
        <end position="176"/>
    </location>
</feature>
<evidence type="ECO:0000256" key="4">
    <source>
        <dbReference type="ARBA" id="ARBA00031870"/>
    </source>
</evidence>
<evidence type="ECO:0000313" key="7">
    <source>
        <dbReference type="EMBL" id="EXX86503.1"/>
    </source>
</evidence>
<dbReference type="RefSeq" id="WP_036716376.1">
    <property type="nucleotide sequence ID" value="NZ_KK082274.1"/>
</dbReference>
<dbReference type="AlphaFoldDB" id="A0A9W5W6Y5"/>
<keyword evidence="3" id="KW-0413">Isomerase</keyword>
<evidence type="ECO:0000256" key="5">
    <source>
        <dbReference type="ARBA" id="ARBA00033164"/>
    </source>
</evidence>
<dbReference type="PANTHER" id="PTHR21600">
    <property type="entry name" value="MITOCHONDRIAL RNA PSEUDOURIDINE SYNTHASE"/>
    <property type="match status" value="1"/>
</dbReference>
<comment type="catalytic activity">
    <reaction evidence="1">
        <text>a uridine in RNA = a pseudouridine in RNA</text>
        <dbReference type="Rhea" id="RHEA:48348"/>
        <dbReference type="Rhea" id="RHEA-COMP:12068"/>
        <dbReference type="Rhea" id="RHEA-COMP:12069"/>
        <dbReference type="ChEBI" id="CHEBI:65314"/>
        <dbReference type="ChEBI" id="CHEBI:65315"/>
    </reaction>
</comment>
<dbReference type="GO" id="GO:0003723">
    <property type="term" value="F:RNA binding"/>
    <property type="evidence" value="ECO:0007669"/>
    <property type="project" value="InterPro"/>
</dbReference>
<feature type="non-terminal residue" evidence="7">
    <location>
        <position position="180"/>
    </location>
</feature>
<gene>
    <name evidence="7" type="ORF">BG53_06040</name>
</gene>
<dbReference type="PANTHER" id="PTHR21600:SF83">
    <property type="entry name" value="PSEUDOURIDYLATE SYNTHASE RPUSD4, MITOCHONDRIAL"/>
    <property type="match status" value="1"/>
</dbReference>
<dbReference type="Gene3D" id="3.30.2350.10">
    <property type="entry name" value="Pseudouridine synthase"/>
    <property type="match status" value="1"/>
</dbReference>
<keyword evidence="8" id="KW-1185">Reference proteome</keyword>
<accession>A0A9W5W6Y5</accession>
<dbReference type="OrthoDB" id="9773999at2"/>
<evidence type="ECO:0000256" key="1">
    <source>
        <dbReference type="ARBA" id="ARBA00000073"/>
    </source>
</evidence>
<evidence type="ECO:0000256" key="3">
    <source>
        <dbReference type="ARBA" id="ARBA00023235"/>
    </source>
</evidence>
<dbReference type="Proteomes" id="UP000053750">
    <property type="component" value="Unassembled WGS sequence"/>
</dbReference>
<proteinExistence type="inferred from homology"/>
<reference evidence="7 8" key="1">
    <citation type="submission" date="2014-02" db="EMBL/GenBank/DDBJ databases">
        <title>Genome sequence of Paenibacillus darwinianus reveals adaptive mechanisms for survival in Antarctic soils.</title>
        <authorList>
            <person name="Dsouza M."/>
            <person name="Taylor M.W."/>
            <person name="Turner S.J."/>
            <person name="Aislabie J."/>
        </authorList>
    </citation>
    <scope>NUCLEOTIDE SEQUENCE [LARGE SCALE GENOMIC DNA]</scope>
    <source>
        <strain evidence="7 8">CE1</strain>
    </source>
</reference>
<comment type="similarity">
    <text evidence="2">Belongs to the pseudouridine synthase RluA family.</text>
</comment>
<dbReference type="CDD" id="cd02869">
    <property type="entry name" value="PseudoU_synth_RluA_like"/>
    <property type="match status" value="1"/>
</dbReference>
<dbReference type="InterPro" id="IPR020103">
    <property type="entry name" value="PsdUridine_synth_cat_dom_sf"/>
</dbReference>
<dbReference type="InterPro" id="IPR006145">
    <property type="entry name" value="PsdUridine_synth_RsuA/RluA"/>
</dbReference>
<dbReference type="InterPro" id="IPR050188">
    <property type="entry name" value="RluA_PseudoU_synthase"/>
</dbReference>
<sequence length="180" mass="19131">MPPGQSGGALRIPVLYEDNHVIAIIKPPGVPSQEDETGDPDVLTLVKADLKERYAKPGNVFLGLVHRLDRPVGGVMLLARTSKAASRLSEAVRSRSFAKSYLAVTDGIPKPAVGSLRHYLRKDARTNTVTAFAAPAPEAKEALLDYAAAADSEGRALVAVRLHTGRPHQIRVQLAAAGCP</sequence>
<evidence type="ECO:0000313" key="8">
    <source>
        <dbReference type="Proteomes" id="UP000053750"/>
    </source>
</evidence>
<evidence type="ECO:0000259" key="6">
    <source>
        <dbReference type="Pfam" id="PF00849"/>
    </source>
</evidence>
<dbReference type="SUPFAM" id="SSF55120">
    <property type="entry name" value="Pseudouridine synthase"/>
    <property type="match status" value="1"/>
</dbReference>
<comment type="caution">
    <text evidence="7">The sequence shown here is derived from an EMBL/GenBank/DDBJ whole genome shotgun (WGS) entry which is preliminary data.</text>
</comment>
<dbReference type="GO" id="GO:0001522">
    <property type="term" value="P:pseudouridine synthesis"/>
    <property type="evidence" value="ECO:0007669"/>
    <property type="project" value="InterPro"/>
</dbReference>
<dbReference type="EMBL" id="JFHU01000188">
    <property type="protein sequence ID" value="EXX86503.1"/>
    <property type="molecule type" value="Genomic_DNA"/>
</dbReference>
<protein>
    <recommendedName>
        <fullName evidence="4">RNA pseudouridylate synthase</fullName>
    </recommendedName>
    <alternativeName>
        <fullName evidence="5">RNA-uridine isomerase</fullName>
    </alternativeName>
</protein>
<dbReference type="GO" id="GO:0009982">
    <property type="term" value="F:pseudouridine synthase activity"/>
    <property type="evidence" value="ECO:0007669"/>
    <property type="project" value="InterPro"/>
</dbReference>
<name>A0A9W5W6Y5_9BACL</name>
<evidence type="ECO:0000256" key="2">
    <source>
        <dbReference type="ARBA" id="ARBA00010876"/>
    </source>
</evidence>